<dbReference type="AlphaFoldDB" id="A0A0F9GTP1"/>
<proteinExistence type="predicted"/>
<accession>A0A0F9GTP1</accession>
<organism evidence="1">
    <name type="scientific">marine sediment metagenome</name>
    <dbReference type="NCBI Taxonomy" id="412755"/>
    <lineage>
        <taxon>unclassified sequences</taxon>
        <taxon>metagenomes</taxon>
        <taxon>ecological metagenomes</taxon>
    </lineage>
</organism>
<dbReference type="EMBL" id="LAZR01019036">
    <property type="protein sequence ID" value="KKL94016.1"/>
    <property type="molecule type" value="Genomic_DNA"/>
</dbReference>
<sequence length="36" mass="4013">MKRISVKQTADVYQKNKVICDQGILTAMQCSAQAQL</sequence>
<evidence type="ECO:0000313" key="1">
    <source>
        <dbReference type="EMBL" id="KKL94016.1"/>
    </source>
</evidence>
<feature type="non-terminal residue" evidence="1">
    <location>
        <position position="36"/>
    </location>
</feature>
<comment type="caution">
    <text evidence="1">The sequence shown here is derived from an EMBL/GenBank/DDBJ whole genome shotgun (WGS) entry which is preliminary data.</text>
</comment>
<protein>
    <submittedName>
        <fullName evidence="1">Uncharacterized protein</fullName>
    </submittedName>
</protein>
<name>A0A0F9GTP1_9ZZZZ</name>
<reference evidence="1" key="1">
    <citation type="journal article" date="2015" name="Nature">
        <title>Complex archaea that bridge the gap between prokaryotes and eukaryotes.</title>
        <authorList>
            <person name="Spang A."/>
            <person name="Saw J.H."/>
            <person name="Jorgensen S.L."/>
            <person name="Zaremba-Niedzwiedzka K."/>
            <person name="Martijn J."/>
            <person name="Lind A.E."/>
            <person name="van Eijk R."/>
            <person name="Schleper C."/>
            <person name="Guy L."/>
            <person name="Ettema T.J."/>
        </authorList>
    </citation>
    <scope>NUCLEOTIDE SEQUENCE</scope>
</reference>
<gene>
    <name evidence="1" type="ORF">LCGC14_1868800</name>
</gene>